<feature type="transmembrane region" description="Helical" evidence="7">
    <location>
        <begin position="187"/>
        <end position="207"/>
    </location>
</feature>
<evidence type="ECO:0000256" key="4">
    <source>
        <dbReference type="ARBA" id="ARBA00023136"/>
    </source>
</evidence>
<evidence type="ECO:0000313" key="9">
    <source>
        <dbReference type="EMBL" id="CAD5123462.1"/>
    </source>
</evidence>
<feature type="transmembrane region" description="Helical" evidence="7">
    <location>
        <begin position="20"/>
        <end position="41"/>
    </location>
</feature>
<protein>
    <submittedName>
        <fullName evidence="9">DgyrCDS11808</fullName>
    </submittedName>
</protein>
<name>A0A7I8W5M0_9ANNE</name>
<evidence type="ECO:0000259" key="8">
    <source>
        <dbReference type="Pfam" id="PF01490"/>
    </source>
</evidence>
<gene>
    <name evidence="9" type="ORF">DGYR_LOCUS11141</name>
</gene>
<dbReference type="PANTHER" id="PTHR16189:SF0">
    <property type="entry name" value="TRANSMEMBRANE PROTEIN 104"/>
    <property type="match status" value="1"/>
</dbReference>
<evidence type="ECO:0000256" key="7">
    <source>
        <dbReference type="SAM" id="Phobius"/>
    </source>
</evidence>
<dbReference type="EMBL" id="CAJFCJ010000019">
    <property type="protein sequence ID" value="CAD5123462.1"/>
    <property type="molecule type" value="Genomic_DNA"/>
</dbReference>
<keyword evidence="3 7" id="KW-1133">Transmembrane helix</keyword>
<evidence type="ECO:0000256" key="3">
    <source>
        <dbReference type="ARBA" id="ARBA00022989"/>
    </source>
</evidence>
<evidence type="ECO:0000256" key="1">
    <source>
        <dbReference type="ARBA" id="ARBA00004141"/>
    </source>
</evidence>
<dbReference type="Pfam" id="PF01490">
    <property type="entry name" value="Aa_trans"/>
    <property type="match status" value="1"/>
</dbReference>
<reference evidence="9 10" key="1">
    <citation type="submission" date="2020-08" db="EMBL/GenBank/DDBJ databases">
        <authorList>
            <person name="Hejnol A."/>
        </authorList>
    </citation>
    <scope>NUCLEOTIDE SEQUENCE [LARGE SCALE GENOMIC DNA]</scope>
</reference>
<keyword evidence="5" id="KW-0325">Glycoprotein</keyword>
<dbReference type="AlphaFoldDB" id="A0A7I8W5M0"/>
<evidence type="ECO:0000256" key="2">
    <source>
        <dbReference type="ARBA" id="ARBA00022692"/>
    </source>
</evidence>
<comment type="caution">
    <text evidence="9">The sequence shown here is derived from an EMBL/GenBank/DDBJ whole genome shotgun (WGS) entry which is preliminary data.</text>
</comment>
<dbReference type="PANTHER" id="PTHR16189">
    <property type="entry name" value="TRANSMEMBRANE PROTEIN 104-RELATED"/>
    <property type="match status" value="1"/>
</dbReference>
<dbReference type="GO" id="GO:0016020">
    <property type="term" value="C:membrane"/>
    <property type="evidence" value="ECO:0007669"/>
    <property type="project" value="UniProtKB-SubCell"/>
</dbReference>
<comment type="similarity">
    <text evidence="6">Belongs to the TMEM104 family.</text>
</comment>
<accession>A0A7I8W5M0</accession>
<feature type="transmembrane region" description="Helical" evidence="7">
    <location>
        <begin position="107"/>
        <end position="127"/>
    </location>
</feature>
<proteinExistence type="inferred from homology"/>
<evidence type="ECO:0000313" key="10">
    <source>
        <dbReference type="Proteomes" id="UP000549394"/>
    </source>
</evidence>
<keyword evidence="10" id="KW-1185">Reference proteome</keyword>
<feature type="domain" description="Amino acid transporter transmembrane" evidence="8">
    <location>
        <begin position="8"/>
        <end position="49"/>
    </location>
</feature>
<evidence type="ECO:0000256" key="6">
    <source>
        <dbReference type="ARBA" id="ARBA00038166"/>
    </source>
</evidence>
<feature type="transmembrane region" description="Helical" evidence="7">
    <location>
        <begin position="241"/>
        <end position="265"/>
    </location>
</feature>
<feature type="transmembrane region" description="Helical" evidence="7">
    <location>
        <begin position="290"/>
        <end position="312"/>
    </location>
</feature>
<dbReference type="Proteomes" id="UP000549394">
    <property type="component" value="Unassembled WGS sequence"/>
</dbReference>
<feature type="transmembrane region" description="Helical" evidence="7">
    <location>
        <begin position="219"/>
        <end position="235"/>
    </location>
</feature>
<dbReference type="OrthoDB" id="294541at2759"/>
<organism evidence="9 10">
    <name type="scientific">Dimorphilus gyrociliatus</name>
    <dbReference type="NCBI Taxonomy" id="2664684"/>
    <lineage>
        <taxon>Eukaryota</taxon>
        <taxon>Metazoa</taxon>
        <taxon>Spiralia</taxon>
        <taxon>Lophotrochozoa</taxon>
        <taxon>Annelida</taxon>
        <taxon>Polychaeta</taxon>
        <taxon>Polychaeta incertae sedis</taxon>
        <taxon>Dinophilidae</taxon>
        <taxon>Dimorphilus</taxon>
    </lineage>
</organism>
<keyword evidence="4 7" id="KW-0472">Membrane</keyword>
<comment type="subcellular location">
    <subcellularLocation>
        <location evidence="1">Membrane</location>
        <topology evidence="1">Multi-pass membrane protein</topology>
    </subcellularLocation>
</comment>
<keyword evidence="2 7" id="KW-0812">Transmembrane</keyword>
<sequence>MEDVSFESVGTGALAMPLAFSAAGWLISLILIVILGLMSYVTVTFVVESMACANAIIKNREEESNSKIECTDERSPLLQDGSINESENSDKLYDITRRVEMGQMARLFFNKLGLNLFYICLAIYLYGDLAIYAVAVPKSLRDVICTYEPGNMTNSFLSNSSQNESCRNPDDYDLCWENVKTVNRVNAYRICLTIFTILLGPFVFFNVQKTKYLQILTTGLRWFSAILPPICVAYGTDNVEFLVGITGSYAGAGIQYVIPAALVIYARRRTCYKFGTVLTNKYKSPFGSRYWVYLVFAWAVLCIVFVTVNHIITRS</sequence>
<evidence type="ECO:0000256" key="5">
    <source>
        <dbReference type="ARBA" id="ARBA00023180"/>
    </source>
</evidence>
<dbReference type="InterPro" id="IPR013057">
    <property type="entry name" value="AA_transpt_TM"/>
</dbReference>